<reference evidence="5" key="1">
    <citation type="submission" date="2022-05" db="EMBL/GenBank/DDBJ databases">
        <title>Novel bacterial taxa in a minimal lignocellulolytic consortium and its capacity to transform plastics disclosed by genome-resolved metagenomics.</title>
        <authorList>
            <person name="Rodriguez C.A.D."/>
            <person name="Diaz-Garcia L."/>
            <person name="Herrera K."/>
            <person name="Tarazona N.A."/>
            <person name="Sproer C."/>
            <person name="Overmann J."/>
            <person name="Jimenez D.J."/>
        </authorList>
    </citation>
    <scope>NUCLEOTIDE SEQUENCE</scope>
    <source>
        <strain evidence="5">MAG5</strain>
    </source>
</reference>
<dbReference type="Gene3D" id="3.40.190.10">
    <property type="entry name" value="Periplasmic binding protein-like II"/>
    <property type="match status" value="2"/>
</dbReference>
<protein>
    <submittedName>
        <fullName evidence="5">Extracellular solute-binding protein</fullName>
    </submittedName>
</protein>
<comment type="similarity">
    <text evidence="1">Belongs to the bacterial solute-binding protein 1 family.</text>
</comment>
<evidence type="ECO:0000256" key="4">
    <source>
        <dbReference type="SAM" id="SignalP"/>
    </source>
</evidence>
<accession>A0A9J6ZGQ4</accession>
<feature type="region of interest" description="Disordered" evidence="3">
    <location>
        <begin position="29"/>
        <end position="52"/>
    </location>
</feature>
<feature type="chain" id="PRO_5039928157" evidence="4">
    <location>
        <begin position="24"/>
        <end position="450"/>
    </location>
</feature>
<dbReference type="Pfam" id="PF01547">
    <property type="entry name" value="SBP_bac_1"/>
    <property type="match status" value="1"/>
</dbReference>
<feature type="signal peptide" evidence="4">
    <location>
        <begin position="1"/>
        <end position="23"/>
    </location>
</feature>
<evidence type="ECO:0000256" key="1">
    <source>
        <dbReference type="ARBA" id="ARBA00008520"/>
    </source>
</evidence>
<evidence type="ECO:0000256" key="2">
    <source>
        <dbReference type="ARBA" id="ARBA00022448"/>
    </source>
</evidence>
<sequence length="450" mass="48636">MKLGSLKSIVSLILLVTVLMMLAACSNGNSSPNAGTVNTEETSTPVTSNDSSSEKIKLTFQNAYPDETNIQHRVMKQIVENYMNENPNVTIVLDSLNGDQQKIKLKTQAASDSMPDITVVNASAQMEPFVTANKLAPLNDILAIDGLGDSFQQGILDYFTFDDQVYALPDGNNVAVVYYNKTLFEQAGVSIPTTFDELLIAVETFSSKGIIPMAIGEKETWTGSYLFMNIVLRLAGPGYLADVMNGTKTFNDPAFVESISKMEQLVQSGAFQEGATSYDYDMASSLFTTGQAAMYFMGTWATAEIEDAGIADEVGVFSFPTVDGQGDVNEYMLGPGTAFALSANSPNLEAAKLFLHYYMKNYPIVAFEMKNAVGLAQDVEGDFASAGYSQLAIEVLDLFKSVTGGDIAFDSTLDASTTQIHLNSIQNVFVSEIISEDVAAEHQAAFEENN</sequence>
<keyword evidence="2" id="KW-0813">Transport</keyword>
<organism evidence="5 6">
    <name type="scientific">Candidatus Pristimantibacillus lignocellulolyticus</name>
    <dbReference type="NCBI Taxonomy" id="2994561"/>
    <lineage>
        <taxon>Bacteria</taxon>
        <taxon>Bacillati</taxon>
        <taxon>Bacillota</taxon>
        <taxon>Bacilli</taxon>
        <taxon>Bacillales</taxon>
        <taxon>Paenibacillaceae</taxon>
        <taxon>Candidatus Pristimantibacillus</taxon>
    </lineage>
</organism>
<proteinExistence type="inferred from homology"/>
<dbReference type="PANTHER" id="PTHR43649:SF29">
    <property type="entry name" value="OSMOPROTECTIVE COMPOUNDS-BINDING PROTEIN GGTB"/>
    <property type="match status" value="1"/>
</dbReference>
<dbReference type="KEGG" id="plig:NAG76_01970"/>
<name>A0A9J6ZGQ4_9BACL</name>
<dbReference type="InterPro" id="IPR050490">
    <property type="entry name" value="Bact_solute-bd_prot1"/>
</dbReference>
<dbReference type="InterPro" id="IPR006059">
    <property type="entry name" value="SBP"/>
</dbReference>
<dbReference type="PROSITE" id="PS51257">
    <property type="entry name" value="PROKAR_LIPOPROTEIN"/>
    <property type="match status" value="1"/>
</dbReference>
<gene>
    <name evidence="5" type="ORF">NAG76_01970</name>
</gene>
<evidence type="ECO:0000313" key="5">
    <source>
        <dbReference type="EMBL" id="URN95048.1"/>
    </source>
</evidence>
<keyword evidence="4" id="KW-0732">Signal</keyword>
<dbReference type="AlphaFoldDB" id="A0A9J6ZGQ4"/>
<evidence type="ECO:0000313" key="6">
    <source>
        <dbReference type="Proteomes" id="UP001056756"/>
    </source>
</evidence>
<dbReference type="PANTHER" id="PTHR43649">
    <property type="entry name" value="ARABINOSE-BINDING PROTEIN-RELATED"/>
    <property type="match status" value="1"/>
</dbReference>
<evidence type="ECO:0000256" key="3">
    <source>
        <dbReference type="SAM" id="MobiDB-lite"/>
    </source>
</evidence>
<dbReference type="SUPFAM" id="SSF53850">
    <property type="entry name" value="Periplasmic binding protein-like II"/>
    <property type="match status" value="1"/>
</dbReference>
<feature type="compositionally biased region" description="Polar residues" evidence="3">
    <location>
        <begin position="29"/>
        <end position="51"/>
    </location>
</feature>
<dbReference type="Proteomes" id="UP001056756">
    <property type="component" value="Chromosome"/>
</dbReference>
<dbReference type="EMBL" id="CP097899">
    <property type="protein sequence ID" value="URN95048.1"/>
    <property type="molecule type" value="Genomic_DNA"/>
</dbReference>